<dbReference type="PRINTS" id="PR00081">
    <property type="entry name" value="GDHRDH"/>
</dbReference>
<feature type="non-terminal residue" evidence="3">
    <location>
        <position position="221"/>
    </location>
</feature>
<evidence type="ECO:0008006" key="4">
    <source>
        <dbReference type="Google" id="ProtNLM"/>
    </source>
</evidence>
<dbReference type="GO" id="GO:0016616">
    <property type="term" value="F:oxidoreductase activity, acting on the CH-OH group of donors, NAD or NADP as acceptor"/>
    <property type="evidence" value="ECO:0007669"/>
    <property type="project" value="TreeGrafter"/>
</dbReference>
<dbReference type="PROSITE" id="PS00061">
    <property type="entry name" value="ADH_SHORT"/>
    <property type="match status" value="1"/>
</dbReference>
<gene>
    <name evidence="3" type="ORF">METZ01_LOCUS457677</name>
</gene>
<name>A0A383AB26_9ZZZZ</name>
<organism evidence="3">
    <name type="scientific">marine metagenome</name>
    <dbReference type="NCBI Taxonomy" id="408172"/>
    <lineage>
        <taxon>unclassified sequences</taxon>
        <taxon>metagenomes</taxon>
        <taxon>ecological metagenomes</taxon>
    </lineage>
</organism>
<dbReference type="Pfam" id="PF13561">
    <property type="entry name" value="adh_short_C2"/>
    <property type="match status" value="1"/>
</dbReference>
<reference evidence="3" key="1">
    <citation type="submission" date="2018-05" db="EMBL/GenBank/DDBJ databases">
        <authorList>
            <person name="Lanie J.A."/>
            <person name="Ng W.-L."/>
            <person name="Kazmierczak K.M."/>
            <person name="Andrzejewski T.M."/>
            <person name="Davidsen T.M."/>
            <person name="Wayne K.J."/>
            <person name="Tettelin H."/>
            <person name="Glass J.I."/>
            <person name="Rusch D."/>
            <person name="Podicherti R."/>
            <person name="Tsui H.-C.T."/>
            <person name="Winkler M.E."/>
        </authorList>
    </citation>
    <scope>NUCLEOTIDE SEQUENCE</scope>
</reference>
<dbReference type="AlphaFoldDB" id="A0A383AB26"/>
<proteinExistence type="inferred from homology"/>
<evidence type="ECO:0000256" key="1">
    <source>
        <dbReference type="ARBA" id="ARBA00006484"/>
    </source>
</evidence>
<dbReference type="CDD" id="cd05233">
    <property type="entry name" value="SDR_c"/>
    <property type="match status" value="1"/>
</dbReference>
<sequence>MTFDSMRILITGGGTGIGRACAESLATQGAKVVICGRTLETLEKTAEEIYSAHDVKVDYLTCDVTHEESVEECLAKAAGSSEDLAGVVANAGGAIGLGNYQDLSAEQYLDTLKLNILGTMHCVKHSIPFLANNGGGSFIGMSSIASSLTHRFFGAYTVSKAGIETMMKNAADEYGNQKIRFNAVRPGFIATEMMEVIPRDSEIFESYVKNIPLGEVGEPED</sequence>
<dbReference type="PANTHER" id="PTHR42760">
    <property type="entry name" value="SHORT-CHAIN DEHYDROGENASES/REDUCTASES FAMILY MEMBER"/>
    <property type="match status" value="1"/>
</dbReference>
<dbReference type="InterPro" id="IPR002347">
    <property type="entry name" value="SDR_fam"/>
</dbReference>
<comment type="similarity">
    <text evidence="1">Belongs to the short-chain dehydrogenases/reductases (SDR) family.</text>
</comment>
<dbReference type="EMBL" id="UINC01190587">
    <property type="protein sequence ID" value="SVE04823.1"/>
    <property type="molecule type" value="Genomic_DNA"/>
</dbReference>
<keyword evidence="2" id="KW-0560">Oxidoreductase</keyword>
<evidence type="ECO:0000256" key="2">
    <source>
        <dbReference type="ARBA" id="ARBA00023002"/>
    </source>
</evidence>
<dbReference type="InterPro" id="IPR036291">
    <property type="entry name" value="NAD(P)-bd_dom_sf"/>
</dbReference>
<dbReference type="SUPFAM" id="SSF51735">
    <property type="entry name" value="NAD(P)-binding Rossmann-fold domains"/>
    <property type="match status" value="1"/>
</dbReference>
<dbReference type="PANTHER" id="PTHR42760:SF115">
    <property type="entry name" value="3-OXOACYL-[ACYL-CARRIER-PROTEIN] REDUCTASE FABG"/>
    <property type="match status" value="1"/>
</dbReference>
<evidence type="ECO:0000313" key="3">
    <source>
        <dbReference type="EMBL" id="SVE04823.1"/>
    </source>
</evidence>
<protein>
    <recommendedName>
        <fullName evidence="4">Short-chain dehydrogenase</fullName>
    </recommendedName>
</protein>
<dbReference type="Gene3D" id="3.40.50.720">
    <property type="entry name" value="NAD(P)-binding Rossmann-like Domain"/>
    <property type="match status" value="1"/>
</dbReference>
<dbReference type="InterPro" id="IPR020904">
    <property type="entry name" value="Sc_DH/Rdtase_CS"/>
</dbReference>
<accession>A0A383AB26</accession>